<evidence type="ECO:0000313" key="1">
    <source>
        <dbReference type="EMBL" id="MBC1178886.1"/>
    </source>
</evidence>
<protein>
    <submittedName>
        <fullName evidence="1">Uncharacterized protein</fullName>
    </submittedName>
</protein>
<organism evidence="1">
    <name type="scientific">Lutzomyia longipalpis</name>
    <name type="common">Sand fly</name>
    <dbReference type="NCBI Taxonomy" id="7200"/>
    <lineage>
        <taxon>Eukaryota</taxon>
        <taxon>Metazoa</taxon>
        <taxon>Ecdysozoa</taxon>
        <taxon>Arthropoda</taxon>
        <taxon>Hexapoda</taxon>
        <taxon>Insecta</taxon>
        <taxon>Pterygota</taxon>
        <taxon>Neoptera</taxon>
        <taxon>Endopterygota</taxon>
        <taxon>Diptera</taxon>
        <taxon>Nematocera</taxon>
        <taxon>Psychodoidea</taxon>
        <taxon>Psychodidae</taxon>
        <taxon>Lutzomyia</taxon>
        <taxon>Lutzomyia</taxon>
    </lineage>
</organism>
<proteinExistence type="predicted"/>
<name>A0A7G3B623_LUTLO</name>
<reference evidence="1" key="1">
    <citation type="journal article" date="2020" name="BMC">
        <title>Leishmania infection induces a limited differential gene expression in the sand fly midgut.</title>
        <authorList>
            <person name="Coutinho-Abreu I.V."/>
            <person name="Serafim T.D."/>
            <person name="Meneses C."/>
            <person name="Kamhawi S."/>
            <person name="Oliveira F."/>
            <person name="Valenzuela J.G."/>
        </authorList>
    </citation>
    <scope>NUCLEOTIDE SEQUENCE</scope>
    <source>
        <strain evidence="1">Jacobina</strain>
        <tissue evidence="1">Midgut</tissue>
    </source>
</reference>
<sequence length="154" mass="16845">MLICSTRGSAMGPPLVSARYPLQLSKLVTADPVAEHCVSRATSLVMELTCSYRSRASAARRRSRSMRISVSSRRFRCKRSISSSSGNCGSDSISSLMYVTHARRRAFLRASARLPWGVGRERIALLTLSICSATRPILLRRALASANVKIESPS</sequence>
<accession>A0A7G3B623</accession>
<dbReference type="AlphaFoldDB" id="A0A7G3B623"/>
<dbReference type="EMBL" id="GITU01010183">
    <property type="protein sequence ID" value="MBC1178886.1"/>
    <property type="molecule type" value="Transcribed_RNA"/>
</dbReference>